<evidence type="ECO:0000256" key="2">
    <source>
        <dbReference type="SAM" id="Phobius"/>
    </source>
</evidence>
<name>A0A9X3CBG8_9VIBR</name>
<dbReference type="Proteomes" id="UP001155586">
    <property type="component" value="Unassembled WGS sequence"/>
</dbReference>
<dbReference type="InterPro" id="IPR011990">
    <property type="entry name" value="TPR-like_helical_dom_sf"/>
</dbReference>
<keyword evidence="4" id="KW-1185">Reference proteome</keyword>
<evidence type="ECO:0000256" key="1">
    <source>
        <dbReference type="PROSITE-ProRule" id="PRU00339"/>
    </source>
</evidence>
<dbReference type="AlphaFoldDB" id="A0A9X3CBG8"/>
<dbReference type="SUPFAM" id="SSF48452">
    <property type="entry name" value="TPR-like"/>
    <property type="match status" value="1"/>
</dbReference>
<gene>
    <name evidence="3" type="ORF">MD483_02135</name>
</gene>
<keyword evidence="1" id="KW-0802">TPR repeat</keyword>
<proteinExistence type="predicted"/>
<evidence type="ECO:0000313" key="3">
    <source>
        <dbReference type="EMBL" id="MCW8332627.1"/>
    </source>
</evidence>
<keyword evidence="2" id="KW-0472">Membrane</keyword>
<feature type="repeat" description="TPR" evidence="1">
    <location>
        <begin position="106"/>
        <end position="139"/>
    </location>
</feature>
<keyword evidence="2" id="KW-1133">Transmembrane helix</keyword>
<keyword evidence="2" id="KW-0812">Transmembrane</keyword>
<dbReference type="EMBL" id="JAKRRX010000007">
    <property type="protein sequence ID" value="MCW8332627.1"/>
    <property type="molecule type" value="Genomic_DNA"/>
</dbReference>
<dbReference type="PROSITE" id="PS50005">
    <property type="entry name" value="TPR"/>
    <property type="match status" value="1"/>
</dbReference>
<organism evidence="3 4">
    <name type="scientific">Vibrio paucivorans</name>
    <dbReference type="NCBI Taxonomy" id="2829489"/>
    <lineage>
        <taxon>Bacteria</taxon>
        <taxon>Pseudomonadati</taxon>
        <taxon>Pseudomonadota</taxon>
        <taxon>Gammaproteobacteria</taxon>
        <taxon>Vibrionales</taxon>
        <taxon>Vibrionaceae</taxon>
        <taxon>Vibrio</taxon>
    </lineage>
</organism>
<dbReference type="RefSeq" id="WP_265686376.1">
    <property type="nucleotide sequence ID" value="NZ_JAKRRX010000007.1"/>
</dbReference>
<comment type="caution">
    <text evidence="3">The sequence shown here is derived from an EMBL/GenBank/DDBJ whole genome shotgun (WGS) entry which is preliminary data.</text>
</comment>
<reference evidence="3" key="1">
    <citation type="submission" date="2022-02" db="EMBL/GenBank/DDBJ databases">
        <title>Vibrio sp. nov., a new bacterium isolated from Bohai sea, China.</title>
        <authorList>
            <person name="Yuan Y."/>
        </authorList>
    </citation>
    <scope>NUCLEOTIDE SEQUENCE</scope>
    <source>
        <strain evidence="3">DBSS07</strain>
    </source>
</reference>
<protein>
    <submittedName>
        <fullName evidence="3">Tetratricopeptide repeat protein</fullName>
    </submittedName>
</protein>
<evidence type="ECO:0000313" key="4">
    <source>
        <dbReference type="Proteomes" id="UP001155586"/>
    </source>
</evidence>
<dbReference type="Gene3D" id="1.25.40.10">
    <property type="entry name" value="Tetratricopeptide repeat domain"/>
    <property type="match status" value="1"/>
</dbReference>
<feature type="transmembrane region" description="Helical" evidence="2">
    <location>
        <begin position="28"/>
        <end position="52"/>
    </location>
</feature>
<sequence>MALTLNQISEYAVPWKVPTLTRKWKRHVIWLVIIVNILSAGLSTRSYLLLWLSNDQLGRVYFQLGEYTQASEVFEDNKWRAMSLYMAEDFKTSAQTWAQVTDLPANVAMFNQANAYAHQQNYYQAFVLYQKILDTTPNHQGAKKNIEIVEPLIKTSASLGDSGDNAIIDKESQQESSENLGNQYQAETLSDQEWLESIESDPKVFLKKKFFIEQYEEAKRKAQQAQNK</sequence>
<accession>A0A9X3CBG8</accession>
<dbReference type="InterPro" id="IPR019734">
    <property type="entry name" value="TPR_rpt"/>
</dbReference>